<dbReference type="AlphaFoldDB" id="A0A9P6PFD1"/>
<evidence type="ECO:0000256" key="1">
    <source>
        <dbReference type="SAM" id="MobiDB-lite"/>
    </source>
</evidence>
<accession>A0A9P6PFD1</accession>
<feature type="compositionally biased region" description="Polar residues" evidence="1">
    <location>
        <begin position="166"/>
        <end position="193"/>
    </location>
</feature>
<evidence type="ECO:0000313" key="2">
    <source>
        <dbReference type="EMBL" id="KAG0247066.1"/>
    </source>
</evidence>
<sequence>MHLKAASPAREDSEQSRTGRHDTLPLQEANINSTAKMDTCISPGGTLHSVEDLYDMATADLNERIQQAVQQVELKFADHVQRLEDHTASLSISASTENVDVLDGVSYHSQGSRALRKEMLSDVSQKVGDLDARVNQMESLVSYKLVDIESKVKELSNEQGDITQAIHQPSISQGSKEQGNILTPRTSDVSGRNPQRRHMESEDDMENVNDGRGSTSTTLVDRASIVELRRELQAFGMRYHELNGGLLTDFMGQMREAKLMLFGTGRSRQETGHEGRSDRG</sequence>
<comment type="caution">
    <text evidence="2">The sequence shown here is derived from an EMBL/GenBank/DDBJ whole genome shotgun (WGS) entry which is preliminary data.</text>
</comment>
<name>A0A9P6PFD1_9FUNG</name>
<reference evidence="2" key="1">
    <citation type="journal article" date="2020" name="Fungal Divers.">
        <title>Resolving the Mortierellaceae phylogeny through synthesis of multi-gene phylogenetics and phylogenomics.</title>
        <authorList>
            <person name="Vandepol N."/>
            <person name="Liber J."/>
            <person name="Desiro A."/>
            <person name="Na H."/>
            <person name="Kennedy M."/>
            <person name="Barry K."/>
            <person name="Grigoriev I.V."/>
            <person name="Miller A.N."/>
            <person name="O'Donnell K."/>
            <person name="Stajich J.E."/>
            <person name="Bonito G."/>
        </authorList>
    </citation>
    <scope>NUCLEOTIDE SEQUENCE</scope>
    <source>
        <strain evidence="2">KOD948</strain>
    </source>
</reference>
<proteinExistence type="predicted"/>
<evidence type="ECO:0000313" key="3">
    <source>
        <dbReference type="Proteomes" id="UP000726737"/>
    </source>
</evidence>
<dbReference type="Proteomes" id="UP000726737">
    <property type="component" value="Unassembled WGS sequence"/>
</dbReference>
<keyword evidence="3" id="KW-1185">Reference proteome</keyword>
<organism evidence="2 3">
    <name type="scientific">Mortierella polycephala</name>
    <dbReference type="NCBI Taxonomy" id="41804"/>
    <lineage>
        <taxon>Eukaryota</taxon>
        <taxon>Fungi</taxon>
        <taxon>Fungi incertae sedis</taxon>
        <taxon>Mucoromycota</taxon>
        <taxon>Mortierellomycotina</taxon>
        <taxon>Mortierellomycetes</taxon>
        <taxon>Mortierellales</taxon>
        <taxon>Mortierellaceae</taxon>
        <taxon>Mortierella</taxon>
    </lineage>
</organism>
<feature type="compositionally biased region" description="Basic and acidic residues" evidence="1">
    <location>
        <begin position="9"/>
        <end position="23"/>
    </location>
</feature>
<protein>
    <submittedName>
        <fullName evidence="2">Uncharacterized protein</fullName>
    </submittedName>
</protein>
<feature type="region of interest" description="Disordered" evidence="1">
    <location>
        <begin position="1"/>
        <end position="24"/>
    </location>
</feature>
<dbReference type="OrthoDB" id="2446962at2759"/>
<gene>
    <name evidence="2" type="ORF">BG011_002104</name>
</gene>
<feature type="region of interest" description="Disordered" evidence="1">
    <location>
        <begin position="166"/>
        <end position="216"/>
    </location>
</feature>
<dbReference type="EMBL" id="JAAAJA010001630">
    <property type="protein sequence ID" value="KAG0247066.1"/>
    <property type="molecule type" value="Genomic_DNA"/>
</dbReference>